<feature type="domain" description="Porphobilinogen deaminase C-terminal" evidence="7">
    <location>
        <begin position="219"/>
        <end position="285"/>
    </location>
</feature>
<evidence type="ECO:0000256" key="1">
    <source>
        <dbReference type="ARBA" id="ARBA00001916"/>
    </source>
</evidence>
<proteinExistence type="inferred from homology"/>
<dbReference type="PROSITE" id="PS00533">
    <property type="entry name" value="PORPHOBILINOGEN_DEAM"/>
    <property type="match status" value="1"/>
</dbReference>
<evidence type="ECO:0000259" key="6">
    <source>
        <dbReference type="Pfam" id="PF01379"/>
    </source>
</evidence>
<dbReference type="PANTHER" id="PTHR11557">
    <property type="entry name" value="PORPHOBILINOGEN DEAMINASE"/>
    <property type="match status" value="1"/>
</dbReference>
<organism evidence="8 9">
    <name type="scientific">Acidianus manzaensis</name>
    <dbReference type="NCBI Taxonomy" id="282676"/>
    <lineage>
        <taxon>Archaea</taxon>
        <taxon>Thermoproteota</taxon>
        <taxon>Thermoprotei</taxon>
        <taxon>Sulfolobales</taxon>
        <taxon>Sulfolobaceae</taxon>
        <taxon>Acidianus</taxon>
    </lineage>
</organism>
<dbReference type="GO" id="GO:0004418">
    <property type="term" value="F:hydroxymethylbilane synthase activity"/>
    <property type="evidence" value="ECO:0007669"/>
    <property type="project" value="UniProtKB-UniRule"/>
</dbReference>
<dbReference type="OrthoDB" id="8042at2157"/>
<evidence type="ECO:0000259" key="7">
    <source>
        <dbReference type="Pfam" id="PF03900"/>
    </source>
</evidence>
<dbReference type="PANTHER" id="PTHR11557:SF0">
    <property type="entry name" value="PORPHOBILINOGEN DEAMINASE"/>
    <property type="match status" value="1"/>
</dbReference>
<evidence type="ECO:0000256" key="5">
    <source>
        <dbReference type="NCBIfam" id="TIGR00212"/>
    </source>
</evidence>
<dbReference type="KEGG" id="aman:B6F84_08080"/>
<dbReference type="EC" id="2.5.1.61" evidence="5"/>
<name>A0A1W6K0H4_9CREN</name>
<dbReference type="InterPro" id="IPR022419">
    <property type="entry name" value="Porphobilin_deaminase_cofac_BS"/>
</dbReference>
<evidence type="ECO:0000313" key="8">
    <source>
        <dbReference type="EMBL" id="ARM75987.1"/>
    </source>
</evidence>
<dbReference type="InterPro" id="IPR036803">
    <property type="entry name" value="Porphobilinogen_deaminase_C_sf"/>
</dbReference>
<evidence type="ECO:0000256" key="2">
    <source>
        <dbReference type="ARBA" id="ARBA00005638"/>
    </source>
</evidence>
<dbReference type="InterPro" id="IPR000860">
    <property type="entry name" value="HemC"/>
</dbReference>
<keyword evidence="4" id="KW-0627">Porphyrin biosynthesis</keyword>
<accession>A0A1W6K0H4</accession>
<dbReference type="NCBIfam" id="TIGR00212">
    <property type="entry name" value="hemC"/>
    <property type="match status" value="1"/>
</dbReference>
<dbReference type="EMBL" id="CP020477">
    <property type="protein sequence ID" value="ARM75987.1"/>
    <property type="molecule type" value="Genomic_DNA"/>
</dbReference>
<dbReference type="Gene3D" id="3.40.190.10">
    <property type="entry name" value="Periplasmic binding protein-like II"/>
    <property type="match status" value="2"/>
</dbReference>
<comment type="similarity">
    <text evidence="2">Belongs to the HMBS family.</text>
</comment>
<evidence type="ECO:0000256" key="3">
    <source>
        <dbReference type="ARBA" id="ARBA00022679"/>
    </source>
</evidence>
<dbReference type="GO" id="GO:0005737">
    <property type="term" value="C:cytoplasm"/>
    <property type="evidence" value="ECO:0007669"/>
    <property type="project" value="UniProtKB-UniRule"/>
</dbReference>
<dbReference type="GeneID" id="41590867"/>
<reference evidence="8 9" key="1">
    <citation type="submission" date="2017-03" db="EMBL/GenBank/DDBJ databases">
        <title>Sulfur activation and transportation mechanism of thermophilic Archaea Acidianus manzaensis YN-25.</title>
        <authorList>
            <person name="Ma Y."/>
            <person name="Yang Y."/>
            <person name="Xia J."/>
        </authorList>
    </citation>
    <scope>NUCLEOTIDE SEQUENCE [LARGE SCALE GENOMIC DNA]</scope>
    <source>
        <strain evidence="8 9">YN-25</strain>
    </source>
</reference>
<dbReference type="Pfam" id="PF01379">
    <property type="entry name" value="Porphobil_deam"/>
    <property type="match status" value="1"/>
</dbReference>
<keyword evidence="3" id="KW-0808">Transferase</keyword>
<dbReference type="RefSeq" id="WP_148691767.1">
    <property type="nucleotide sequence ID" value="NZ_CP020477.1"/>
</dbReference>
<feature type="domain" description="Porphobilinogen deaminase N-terminal" evidence="6">
    <location>
        <begin position="4"/>
        <end position="204"/>
    </location>
</feature>
<dbReference type="SUPFAM" id="SSF54782">
    <property type="entry name" value="Porphobilinogen deaminase (hydroxymethylbilane synthase), C-terminal domain"/>
    <property type="match status" value="1"/>
</dbReference>
<dbReference type="InterPro" id="IPR022418">
    <property type="entry name" value="Porphobilinogen_deaminase_C"/>
</dbReference>
<dbReference type="InterPro" id="IPR022417">
    <property type="entry name" value="Porphobilin_deaminase_N"/>
</dbReference>
<protein>
    <recommendedName>
        <fullName evidence="5">Hydroxymethylbilane synthase</fullName>
        <ecNumber evidence="5">2.5.1.61</ecNumber>
    </recommendedName>
</protein>
<sequence length="295" mass="33044">MTKIRIAARGSKLSLAQVSIVSKYLENNGYETEFIEVKTKADLFNNEPLYKLGKGVFEKEVNEYVLKGLADIAVHSMKDLTTIIDPNLEIIAVTKRDSPYDVLVSDKNIYDLDKESIIGTSSIRRQNFIKFLRNDLIVKDLRGNIDTRIQKYKKGEYNGIIIAEASILRLGYTMTYFKLDPFNFTPEANQGIIAIVGKKSDLVMKNILNGINDKNSLDEAIAERSAMQIIGGGCHSPFGVFFKKQDTNEFLGIASFSDSKKKITISLEGKGKPEELGAKLGKMLLMEMKNENIIP</sequence>
<dbReference type="STRING" id="282676.B6F84_08080"/>
<evidence type="ECO:0000256" key="4">
    <source>
        <dbReference type="ARBA" id="ARBA00023244"/>
    </source>
</evidence>
<dbReference type="SUPFAM" id="SSF53850">
    <property type="entry name" value="Periplasmic binding protein-like II"/>
    <property type="match status" value="1"/>
</dbReference>
<dbReference type="Gene3D" id="3.30.160.40">
    <property type="entry name" value="Porphobilinogen deaminase, C-terminal domain"/>
    <property type="match status" value="1"/>
</dbReference>
<dbReference type="AlphaFoldDB" id="A0A1W6K0H4"/>
<gene>
    <name evidence="8" type="ORF">B6F84_08080</name>
</gene>
<dbReference type="GO" id="GO:0006783">
    <property type="term" value="P:heme biosynthetic process"/>
    <property type="evidence" value="ECO:0007669"/>
    <property type="project" value="TreeGrafter"/>
</dbReference>
<dbReference type="Proteomes" id="UP000193404">
    <property type="component" value="Chromosome"/>
</dbReference>
<dbReference type="PRINTS" id="PR00151">
    <property type="entry name" value="PORPHBDMNASE"/>
</dbReference>
<keyword evidence="9" id="KW-1185">Reference proteome</keyword>
<comment type="cofactor">
    <cofactor evidence="1">
        <name>dipyrromethane</name>
        <dbReference type="ChEBI" id="CHEBI:60342"/>
    </cofactor>
</comment>
<dbReference type="Pfam" id="PF03900">
    <property type="entry name" value="Porphobil_deamC"/>
    <property type="match status" value="1"/>
</dbReference>
<dbReference type="PIRSF" id="PIRSF001438">
    <property type="entry name" value="4pyrrol_synth_OHMeBilane_synth"/>
    <property type="match status" value="1"/>
</dbReference>
<evidence type="ECO:0000313" key="9">
    <source>
        <dbReference type="Proteomes" id="UP000193404"/>
    </source>
</evidence>